<dbReference type="AlphaFoldDB" id="A0A4S8LSY6"/>
<evidence type="ECO:0000256" key="11">
    <source>
        <dbReference type="ARBA" id="ARBA00023033"/>
    </source>
</evidence>
<evidence type="ECO:0000256" key="10">
    <source>
        <dbReference type="ARBA" id="ARBA00023004"/>
    </source>
</evidence>
<comment type="subcellular location">
    <subcellularLocation>
        <location evidence="2">Membrane</location>
    </subcellularLocation>
</comment>
<evidence type="ECO:0000256" key="9">
    <source>
        <dbReference type="ARBA" id="ARBA00023002"/>
    </source>
</evidence>
<dbReference type="Pfam" id="PF00067">
    <property type="entry name" value="p450"/>
    <property type="match status" value="1"/>
</dbReference>
<keyword evidence="10 13" id="KW-0408">Iron</keyword>
<reference evidence="14 15" key="1">
    <citation type="journal article" date="2019" name="Nat. Ecol. Evol.">
        <title>Megaphylogeny resolves global patterns of mushroom evolution.</title>
        <authorList>
            <person name="Varga T."/>
            <person name="Krizsan K."/>
            <person name="Foldi C."/>
            <person name="Dima B."/>
            <person name="Sanchez-Garcia M."/>
            <person name="Sanchez-Ramirez S."/>
            <person name="Szollosi G.J."/>
            <person name="Szarkandi J.G."/>
            <person name="Papp V."/>
            <person name="Albert L."/>
            <person name="Andreopoulos W."/>
            <person name="Angelini C."/>
            <person name="Antonin V."/>
            <person name="Barry K.W."/>
            <person name="Bougher N.L."/>
            <person name="Buchanan P."/>
            <person name="Buyck B."/>
            <person name="Bense V."/>
            <person name="Catcheside P."/>
            <person name="Chovatia M."/>
            <person name="Cooper J."/>
            <person name="Damon W."/>
            <person name="Desjardin D."/>
            <person name="Finy P."/>
            <person name="Geml J."/>
            <person name="Haridas S."/>
            <person name="Hughes K."/>
            <person name="Justo A."/>
            <person name="Karasinski D."/>
            <person name="Kautmanova I."/>
            <person name="Kiss B."/>
            <person name="Kocsube S."/>
            <person name="Kotiranta H."/>
            <person name="LaButti K.M."/>
            <person name="Lechner B.E."/>
            <person name="Liimatainen K."/>
            <person name="Lipzen A."/>
            <person name="Lukacs Z."/>
            <person name="Mihaltcheva S."/>
            <person name="Morgado L.N."/>
            <person name="Niskanen T."/>
            <person name="Noordeloos M.E."/>
            <person name="Ohm R.A."/>
            <person name="Ortiz-Santana B."/>
            <person name="Ovrebo C."/>
            <person name="Racz N."/>
            <person name="Riley R."/>
            <person name="Savchenko A."/>
            <person name="Shiryaev A."/>
            <person name="Soop K."/>
            <person name="Spirin V."/>
            <person name="Szebenyi C."/>
            <person name="Tomsovsky M."/>
            <person name="Tulloss R.E."/>
            <person name="Uehling J."/>
            <person name="Grigoriev I.V."/>
            <person name="Vagvolgyi C."/>
            <person name="Papp T."/>
            <person name="Martin F.M."/>
            <person name="Miettinen O."/>
            <person name="Hibbett D.S."/>
            <person name="Nagy L.G."/>
        </authorList>
    </citation>
    <scope>NUCLEOTIDE SEQUENCE [LARGE SCALE GENOMIC DNA]</scope>
    <source>
        <strain evidence="14 15">CBS 962.96</strain>
    </source>
</reference>
<organism evidence="14 15">
    <name type="scientific">Dendrothele bispora (strain CBS 962.96)</name>
    <dbReference type="NCBI Taxonomy" id="1314807"/>
    <lineage>
        <taxon>Eukaryota</taxon>
        <taxon>Fungi</taxon>
        <taxon>Dikarya</taxon>
        <taxon>Basidiomycota</taxon>
        <taxon>Agaricomycotina</taxon>
        <taxon>Agaricomycetes</taxon>
        <taxon>Agaricomycetidae</taxon>
        <taxon>Agaricales</taxon>
        <taxon>Agaricales incertae sedis</taxon>
        <taxon>Dendrothele</taxon>
    </lineage>
</organism>
<evidence type="ECO:0000256" key="12">
    <source>
        <dbReference type="ARBA" id="ARBA00023136"/>
    </source>
</evidence>
<dbReference type="InterPro" id="IPR050121">
    <property type="entry name" value="Cytochrome_P450_monoxygenase"/>
</dbReference>
<keyword evidence="12" id="KW-0472">Membrane</keyword>
<dbReference type="InterPro" id="IPR002401">
    <property type="entry name" value="Cyt_P450_E_grp-I"/>
</dbReference>
<feature type="binding site" description="axial binding residue" evidence="13">
    <location>
        <position position="489"/>
    </location>
    <ligand>
        <name>heme</name>
        <dbReference type="ChEBI" id="CHEBI:30413"/>
    </ligand>
    <ligandPart>
        <name>Fe</name>
        <dbReference type="ChEBI" id="CHEBI:18248"/>
    </ligandPart>
</feature>
<dbReference type="GO" id="GO:0004497">
    <property type="term" value="F:monooxygenase activity"/>
    <property type="evidence" value="ECO:0007669"/>
    <property type="project" value="UniProtKB-KW"/>
</dbReference>
<dbReference type="SUPFAM" id="SSF48264">
    <property type="entry name" value="Cytochrome P450"/>
    <property type="match status" value="1"/>
</dbReference>
<comment type="cofactor">
    <cofactor evidence="1 13">
        <name>heme</name>
        <dbReference type="ChEBI" id="CHEBI:30413"/>
    </cofactor>
</comment>
<dbReference type="GO" id="GO:0016020">
    <property type="term" value="C:membrane"/>
    <property type="evidence" value="ECO:0007669"/>
    <property type="project" value="UniProtKB-SubCell"/>
</dbReference>
<keyword evidence="8" id="KW-1133">Transmembrane helix</keyword>
<keyword evidence="7 13" id="KW-0479">Metal-binding</keyword>
<evidence type="ECO:0000256" key="7">
    <source>
        <dbReference type="ARBA" id="ARBA00022723"/>
    </source>
</evidence>
<evidence type="ECO:0000256" key="13">
    <source>
        <dbReference type="PIRSR" id="PIRSR602401-1"/>
    </source>
</evidence>
<evidence type="ECO:0000313" key="14">
    <source>
        <dbReference type="EMBL" id="THU92143.1"/>
    </source>
</evidence>
<dbReference type="GO" id="GO:0020037">
    <property type="term" value="F:heme binding"/>
    <property type="evidence" value="ECO:0007669"/>
    <property type="project" value="InterPro"/>
</dbReference>
<dbReference type="GO" id="GO:0016705">
    <property type="term" value="F:oxidoreductase activity, acting on paired donors, with incorporation or reduction of molecular oxygen"/>
    <property type="evidence" value="ECO:0007669"/>
    <property type="project" value="InterPro"/>
</dbReference>
<evidence type="ECO:0000256" key="6">
    <source>
        <dbReference type="ARBA" id="ARBA00022692"/>
    </source>
</evidence>
<keyword evidence="6" id="KW-0812">Transmembrane</keyword>
<keyword evidence="15" id="KW-1185">Reference proteome</keyword>
<keyword evidence="11" id="KW-0503">Monooxygenase</keyword>
<evidence type="ECO:0000256" key="3">
    <source>
        <dbReference type="ARBA" id="ARBA00004721"/>
    </source>
</evidence>
<evidence type="ECO:0000256" key="2">
    <source>
        <dbReference type="ARBA" id="ARBA00004370"/>
    </source>
</evidence>
<dbReference type="OrthoDB" id="1470350at2759"/>
<evidence type="ECO:0000256" key="1">
    <source>
        <dbReference type="ARBA" id="ARBA00001971"/>
    </source>
</evidence>
<sequence>MAALEFEKSPVIATSSSSSTSLLLCLGVLLIFLRFVYNRWNSPSRHLPGPPSSSFWYGNIKDLNADDTNSLHDDWVAKYGPTFAYQGFFGQSRLYTVDVKALQHILHHSYDYQKMEATRYVMNAVIGDGVLVTEGDKHKLQRKVMNPAFGPAQIREFMDIFLEKSFQVRDIWADQIDKSDRTDSEIDVLSWFAKATMDIIGAAGFNQQLNTLSGQDQKNRTEFHDSLDTIFHMAGASKMNVWRILQVYIPALRVFPSALDPRLRDAKSTMMRMGQQLLEETKRFQAGTGEKGHSIQPNKDLLSLLVQSNMSEDVPESQRMNDEDVIAQVPTFLVAGHETTSTALAWTLYALSQNPQIQSRLRDELFSLQTPNPTLDELNNLSYLDAVVRETLRLYCPVTSPNRVAMKDDRIPLSRPYTDRKGRTCTELVVKKGQTITVPIVSVNRDKYLWGEDAKEFNPERWYDLPEAVSAIPGVWGNMLTFFGGPRSCIGWRFALVEMKVLLFTLVRNFEYKLAVPKEDIIIKRTGLFQKPLVRSRLREGRMRSELPLLIRKVKEGEM</sequence>
<dbReference type="PRINTS" id="PR00385">
    <property type="entry name" value="P450"/>
</dbReference>
<keyword evidence="5 13" id="KW-0349">Heme</keyword>
<dbReference type="Proteomes" id="UP000297245">
    <property type="component" value="Unassembled WGS sequence"/>
</dbReference>
<evidence type="ECO:0000256" key="8">
    <source>
        <dbReference type="ARBA" id="ARBA00022989"/>
    </source>
</evidence>
<dbReference type="PANTHER" id="PTHR24305:SF166">
    <property type="entry name" value="CYTOCHROME P450 12A4, MITOCHONDRIAL-RELATED"/>
    <property type="match status" value="1"/>
</dbReference>
<dbReference type="Gene3D" id="1.10.630.10">
    <property type="entry name" value="Cytochrome P450"/>
    <property type="match status" value="1"/>
</dbReference>
<keyword evidence="9" id="KW-0560">Oxidoreductase</keyword>
<dbReference type="EMBL" id="ML179287">
    <property type="protein sequence ID" value="THU92143.1"/>
    <property type="molecule type" value="Genomic_DNA"/>
</dbReference>
<comment type="similarity">
    <text evidence="4">Belongs to the cytochrome P450 family.</text>
</comment>
<accession>A0A4S8LSY6</accession>
<protein>
    <submittedName>
        <fullName evidence="14">Cytochrome P450</fullName>
    </submittedName>
</protein>
<dbReference type="CDD" id="cd11069">
    <property type="entry name" value="CYP_FUM15-like"/>
    <property type="match status" value="1"/>
</dbReference>
<dbReference type="InterPro" id="IPR036396">
    <property type="entry name" value="Cyt_P450_sf"/>
</dbReference>
<dbReference type="PANTHER" id="PTHR24305">
    <property type="entry name" value="CYTOCHROME P450"/>
    <property type="match status" value="1"/>
</dbReference>
<evidence type="ECO:0000256" key="4">
    <source>
        <dbReference type="ARBA" id="ARBA00010617"/>
    </source>
</evidence>
<dbReference type="PRINTS" id="PR00463">
    <property type="entry name" value="EP450I"/>
</dbReference>
<comment type="pathway">
    <text evidence="3">Secondary metabolite biosynthesis; terpenoid biosynthesis.</text>
</comment>
<gene>
    <name evidence="14" type="ORF">K435DRAFT_862786</name>
</gene>
<dbReference type="InterPro" id="IPR001128">
    <property type="entry name" value="Cyt_P450"/>
</dbReference>
<evidence type="ECO:0000313" key="15">
    <source>
        <dbReference type="Proteomes" id="UP000297245"/>
    </source>
</evidence>
<proteinExistence type="inferred from homology"/>
<name>A0A4S8LSY6_DENBC</name>
<dbReference type="GO" id="GO:0005506">
    <property type="term" value="F:iron ion binding"/>
    <property type="evidence" value="ECO:0007669"/>
    <property type="project" value="InterPro"/>
</dbReference>
<evidence type="ECO:0000256" key="5">
    <source>
        <dbReference type="ARBA" id="ARBA00022617"/>
    </source>
</evidence>